<reference evidence="2" key="1">
    <citation type="submission" date="2020-08" db="EMBL/GenBank/DDBJ databases">
        <title>Whole genome shotgun sequence of Actinocatenispora sera NBRC 101916.</title>
        <authorList>
            <person name="Komaki H."/>
            <person name="Tamura T."/>
        </authorList>
    </citation>
    <scope>NUCLEOTIDE SEQUENCE</scope>
    <source>
        <strain evidence="2">NBRC 101916</strain>
    </source>
</reference>
<evidence type="ECO:0008006" key="4">
    <source>
        <dbReference type="Google" id="ProtNLM"/>
    </source>
</evidence>
<keyword evidence="1" id="KW-0812">Transmembrane</keyword>
<feature type="transmembrane region" description="Helical" evidence="1">
    <location>
        <begin position="86"/>
        <end position="108"/>
    </location>
</feature>
<accession>A0A810KWD3</accession>
<name>A0A810KWD3_9ACTN</name>
<feature type="transmembrane region" description="Helical" evidence="1">
    <location>
        <begin position="55"/>
        <end position="74"/>
    </location>
</feature>
<protein>
    <recommendedName>
        <fullName evidence="4">DUF3137 domain-containing protein</fullName>
    </recommendedName>
</protein>
<dbReference type="KEGG" id="aser:Asera_10830"/>
<keyword evidence="1" id="KW-1133">Transmembrane helix</keyword>
<dbReference type="EMBL" id="AP023354">
    <property type="protein sequence ID" value="BCJ26975.1"/>
    <property type="molecule type" value="Genomic_DNA"/>
</dbReference>
<dbReference type="AlphaFoldDB" id="A0A810KWD3"/>
<evidence type="ECO:0000256" key="1">
    <source>
        <dbReference type="SAM" id="Phobius"/>
    </source>
</evidence>
<sequence length="317" mass="34644">MVTVWRMDPSTVDYAPLTARPSPAEADAVRREALAGAFGKKTATEVRGAAGNRRIAVGLVGGFLTLIFVIVTIVHGAQGGDIGDWLAGLFCTGIVVLGFGSLYVLFVLKDHRGWRRSAQLIAFAQANEFDVQPAATPRSRPGALRPHSNPQYQSLSDLVEWDQGGRPVEVATCYRSFGKNSSFTVRYLGVRLDIDLPRVSFDCGRSIYPQGDPHFGTDVLADDPTLPSRHRPRLICRPGTGRVAREFFTDALIGVLTNESHPANAEVVDGWFLAYYRSRDILDPALWRRMIETAALVATITAEFHNRQPGSAPADPV</sequence>
<organism evidence="2 3">
    <name type="scientific">Actinocatenispora sera</name>
    <dbReference type="NCBI Taxonomy" id="390989"/>
    <lineage>
        <taxon>Bacteria</taxon>
        <taxon>Bacillati</taxon>
        <taxon>Actinomycetota</taxon>
        <taxon>Actinomycetes</taxon>
        <taxon>Micromonosporales</taxon>
        <taxon>Micromonosporaceae</taxon>
        <taxon>Actinocatenispora</taxon>
    </lineage>
</organism>
<evidence type="ECO:0000313" key="3">
    <source>
        <dbReference type="Proteomes" id="UP000680750"/>
    </source>
</evidence>
<gene>
    <name evidence="2" type="ORF">Asera_10830</name>
</gene>
<proteinExistence type="predicted"/>
<dbReference type="Proteomes" id="UP000680750">
    <property type="component" value="Chromosome"/>
</dbReference>
<evidence type="ECO:0000313" key="2">
    <source>
        <dbReference type="EMBL" id="BCJ26975.1"/>
    </source>
</evidence>
<keyword evidence="3" id="KW-1185">Reference proteome</keyword>
<keyword evidence="1" id="KW-0472">Membrane</keyword>